<keyword evidence="1" id="KW-0812">Transmembrane</keyword>
<dbReference type="EMBL" id="CAFBQP010000038">
    <property type="protein sequence ID" value="CAB5062263.1"/>
    <property type="molecule type" value="Genomic_DNA"/>
</dbReference>
<sequence>MRNALSVVSTCVQTVAILRAAAWTTPWAWWPPAWFVAVLLLGRTNAQFASLMHEAAHRLLFSNKVANDVVGRWRVRLTFLKIVLVQIVLAVLMTLFGHPLMYPLLWLLPYRIGWHLAHHVDSGIPFRNLPECHRALVEAGYASDALEYPSYRALWSRLCSGN</sequence>
<keyword evidence="1" id="KW-0472">Membrane</keyword>
<name>A0A6J6U5B2_9ZZZZ</name>
<dbReference type="AlphaFoldDB" id="A0A6J6U5B2"/>
<keyword evidence="1" id="KW-1133">Transmembrane helix</keyword>
<dbReference type="EMBL" id="CAEZXX010000124">
    <property type="protein sequence ID" value="CAB4719410.1"/>
    <property type="molecule type" value="Genomic_DNA"/>
</dbReference>
<evidence type="ECO:0000313" key="2">
    <source>
        <dbReference type="EMBL" id="CAB4719410.1"/>
    </source>
</evidence>
<gene>
    <name evidence="2" type="ORF">UFOPK2602_01628</name>
    <name evidence="3" type="ORF">UFOPK2806_01219</name>
    <name evidence="4" type="ORF">UFOPK4306_01137</name>
</gene>
<accession>A0A6J6U5B2</accession>
<protein>
    <submittedName>
        <fullName evidence="3">Unannotated protein</fullName>
    </submittedName>
</protein>
<feature type="transmembrane region" description="Helical" evidence="1">
    <location>
        <begin position="82"/>
        <end position="101"/>
    </location>
</feature>
<evidence type="ECO:0000313" key="4">
    <source>
        <dbReference type="EMBL" id="CAB5062263.1"/>
    </source>
</evidence>
<dbReference type="EMBL" id="CAEZYY010000013">
    <property type="protein sequence ID" value="CAB4754448.1"/>
    <property type="molecule type" value="Genomic_DNA"/>
</dbReference>
<evidence type="ECO:0000256" key="1">
    <source>
        <dbReference type="SAM" id="Phobius"/>
    </source>
</evidence>
<reference evidence="3" key="1">
    <citation type="submission" date="2020-05" db="EMBL/GenBank/DDBJ databases">
        <authorList>
            <person name="Chiriac C."/>
            <person name="Salcher M."/>
            <person name="Ghai R."/>
            <person name="Kavagutti S V."/>
        </authorList>
    </citation>
    <scope>NUCLEOTIDE SEQUENCE</scope>
</reference>
<proteinExistence type="predicted"/>
<organism evidence="3">
    <name type="scientific">freshwater metagenome</name>
    <dbReference type="NCBI Taxonomy" id="449393"/>
    <lineage>
        <taxon>unclassified sequences</taxon>
        <taxon>metagenomes</taxon>
        <taxon>ecological metagenomes</taxon>
    </lineage>
</organism>
<evidence type="ECO:0000313" key="3">
    <source>
        <dbReference type="EMBL" id="CAB4754448.1"/>
    </source>
</evidence>